<name>A0A895XKJ1_9ACTN</name>
<reference evidence="2" key="1">
    <citation type="submission" date="2021-02" db="EMBL/GenBank/DDBJ databases">
        <title>Natronoglycomyces albus gen. nov., sp. nov, a haloalkaliphilic actinobacterium from a soda solonchak soil.</title>
        <authorList>
            <person name="Sorokin D.Y."/>
            <person name="Khijniak T.V."/>
            <person name="Zakharycheva A.P."/>
            <person name="Boueva O.V."/>
            <person name="Ariskina E.V."/>
            <person name="Hahnke R.L."/>
            <person name="Bunk B."/>
            <person name="Sproer C."/>
            <person name="Schumann P."/>
            <person name="Evtushenko L.I."/>
            <person name="Kublanov I.V."/>
        </authorList>
    </citation>
    <scope>NUCLEOTIDE SEQUENCE</scope>
    <source>
        <strain evidence="2">DSM 106290</strain>
    </source>
</reference>
<dbReference type="AlphaFoldDB" id="A0A895XKJ1"/>
<feature type="region of interest" description="Disordered" evidence="1">
    <location>
        <begin position="192"/>
        <end position="246"/>
    </location>
</feature>
<gene>
    <name evidence="2" type="ORF">JQS30_08885</name>
</gene>
<sequence>MAALLVIGGVSFGAAACGLGPDDESARDLTHEEAIRLASVRQTNAEADPTAVQISIPAGEQSHRINGYIDWSGPILYASLPPMGQRESGQFVQVIPGLVATREADDDAELDPANIPADGWSIRHMMSGQSERSDPYQDQFDIITSAVFSLQSRQADDARWLQEQSTWQESAAIDGVEVDVFRAPVMQDQATGEIDILDDEPGVEGEDADQVEGPPAAGDEAEGSGGEESTADSEGYNDDPSERGSTGAEALYSVDEHGKLHRFQVNPGGIGLATVDFKHTQNTVIERIELIDLFGGARIDPEQVEEDFAETLAGMRHRNFQTISSVEMVIPQEDGSMLSGSGVIDWNTFSGFFHLSDESDPTLYLTRPMGLARQATDEPELPQAVPQEGWDMRTWLDIQESQELGTNEMIFYRLLEMASDQLDDVGHVHENSYLLRMDTDVDDRPLAVVEYPMQGDAASEPGAASFRYHVGEDGFLHKLEFLTEMGVANVEFAHDDAEGFDIPWEVTSEIG</sequence>
<dbReference type="Proteomes" id="UP000662939">
    <property type="component" value="Chromosome"/>
</dbReference>
<proteinExistence type="predicted"/>
<feature type="compositionally biased region" description="Acidic residues" evidence="1">
    <location>
        <begin position="229"/>
        <end position="239"/>
    </location>
</feature>
<evidence type="ECO:0000313" key="3">
    <source>
        <dbReference type="Proteomes" id="UP000662939"/>
    </source>
</evidence>
<organism evidence="2 3">
    <name type="scientific">Natronoglycomyces albus</name>
    <dbReference type="NCBI Taxonomy" id="2811108"/>
    <lineage>
        <taxon>Bacteria</taxon>
        <taxon>Bacillati</taxon>
        <taxon>Actinomycetota</taxon>
        <taxon>Actinomycetes</taxon>
        <taxon>Glycomycetales</taxon>
        <taxon>Glycomycetaceae</taxon>
        <taxon>Natronoglycomyces</taxon>
    </lineage>
</organism>
<evidence type="ECO:0000313" key="2">
    <source>
        <dbReference type="EMBL" id="QSB03939.1"/>
    </source>
</evidence>
<protein>
    <submittedName>
        <fullName evidence="2">Uncharacterized protein</fullName>
    </submittedName>
</protein>
<evidence type="ECO:0000256" key="1">
    <source>
        <dbReference type="SAM" id="MobiDB-lite"/>
    </source>
</evidence>
<dbReference type="RefSeq" id="WP_213169937.1">
    <property type="nucleotide sequence ID" value="NZ_CP070496.1"/>
</dbReference>
<dbReference type="EMBL" id="CP070496">
    <property type="protein sequence ID" value="QSB03939.1"/>
    <property type="molecule type" value="Genomic_DNA"/>
</dbReference>
<keyword evidence="3" id="KW-1185">Reference proteome</keyword>
<dbReference type="KEGG" id="nav:JQS30_08885"/>
<feature type="compositionally biased region" description="Acidic residues" evidence="1">
    <location>
        <begin position="195"/>
        <end position="210"/>
    </location>
</feature>
<accession>A0A895XKJ1</accession>